<dbReference type="EMBL" id="QJJM01000010">
    <property type="protein sequence ID" value="PXW73361.1"/>
    <property type="molecule type" value="Genomic_DNA"/>
</dbReference>
<dbReference type="Gene3D" id="3.40.630.30">
    <property type="match status" value="1"/>
</dbReference>
<dbReference type="RefSeq" id="WP_110299501.1">
    <property type="nucleotide sequence ID" value="NZ_QJJM01000010.1"/>
</dbReference>
<dbReference type="Proteomes" id="UP000248014">
    <property type="component" value="Unassembled WGS sequence"/>
</dbReference>
<gene>
    <name evidence="2" type="ORF">C7451_11088</name>
</gene>
<protein>
    <recommendedName>
        <fullName evidence="1">N-acetyltransferase domain-containing protein</fullName>
    </recommendedName>
</protein>
<dbReference type="OrthoDB" id="187903at2"/>
<dbReference type="SUPFAM" id="SSF55729">
    <property type="entry name" value="Acyl-CoA N-acyltransferases (Nat)"/>
    <property type="match status" value="1"/>
</dbReference>
<dbReference type="InterPro" id="IPR016181">
    <property type="entry name" value="Acyl_CoA_acyltransferase"/>
</dbReference>
<proteinExistence type="predicted"/>
<reference evidence="2 3" key="1">
    <citation type="submission" date="2018-05" db="EMBL/GenBank/DDBJ databases">
        <title>Genomic Encyclopedia of Type Strains, Phase IV (KMG-IV): sequencing the most valuable type-strain genomes for metagenomic binning, comparative biology and taxonomic classification.</title>
        <authorList>
            <person name="Goeker M."/>
        </authorList>
    </citation>
    <scope>NUCLEOTIDE SEQUENCE [LARGE SCALE GENOMIC DNA]</scope>
    <source>
        <strain evidence="2 3">DSM 3183</strain>
    </source>
</reference>
<feature type="domain" description="N-acetyltransferase" evidence="1">
    <location>
        <begin position="3"/>
        <end position="193"/>
    </location>
</feature>
<name>A0A2V3UWW2_9SPHN</name>
<dbReference type="PROSITE" id="PS51186">
    <property type="entry name" value="GNAT"/>
    <property type="match status" value="1"/>
</dbReference>
<keyword evidence="3" id="KW-1185">Reference proteome</keyword>
<dbReference type="InterPro" id="IPR000182">
    <property type="entry name" value="GNAT_dom"/>
</dbReference>
<accession>A0A2V3UWW2</accession>
<organism evidence="2 3">
    <name type="scientific">Blastomonas natatoria</name>
    <dbReference type="NCBI Taxonomy" id="34015"/>
    <lineage>
        <taxon>Bacteria</taxon>
        <taxon>Pseudomonadati</taxon>
        <taxon>Pseudomonadota</taxon>
        <taxon>Alphaproteobacteria</taxon>
        <taxon>Sphingomonadales</taxon>
        <taxon>Sphingomonadaceae</taxon>
        <taxon>Blastomonas</taxon>
    </lineage>
</organism>
<comment type="caution">
    <text evidence="2">The sequence shown here is derived from an EMBL/GenBank/DDBJ whole genome shotgun (WGS) entry which is preliminary data.</text>
</comment>
<dbReference type="GO" id="GO:0016747">
    <property type="term" value="F:acyltransferase activity, transferring groups other than amino-acyl groups"/>
    <property type="evidence" value="ECO:0007669"/>
    <property type="project" value="InterPro"/>
</dbReference>
<evidence type="ECO:0000259" key="1">
    <source>
        <dbReference type="PROSITE" id="PS51186"/>
    </source>
</evidence>
<dbReference type="Pfam" id="PF00583">
    <property type="entry name" value="Acetyltransf_1"/>
    <property type="match status" value="1"/>
</dbReference>
<evidence type="ECO:0000313" key="2">
    <source>
        <dbReference type="EMBL" id="PXW73361.1"/>
    </source>
</evidence>
<dbReference type="CDD" id="cd04301">
    <property type="entry name" value="NAT_SF"/>
    <property type="match status" value="1"/>
</dbReference>
<evidence type="ECO:0000313" key="3">
    <source>
        <dbReference type="Proteomes" id="UP000248014"/>
    </source>
</evidence>
<dbReference type="AlphaFoldDB" id="A0A2V3UWW2"/>
<sequence>MAVTVETLPAHRIAKAIDALARLRIAVFREWPYLYDGDLNYERGYLAEFAAAPDAVLVVARDGAAIVGAATASPLAAQKDAFKAPFLAAGWDVARAFYFGESVLLPVYRGQGIGHAFFDHREAAGKAAGANVALFCAVQRPVDHLLRPADYRPLDAFWAKRGYAKVPGLVASFDWLDIGETEETPHPMQFWARML</sequence>